<reference evidence="1 2" key="1">
    <citation type="journal article" date="2019" name="ISME J.">
        <title>Genome analyses of uncultured TG2/ZB3 bacteria in 'Margulisbacteria' specifically attached to ectosymbiotic spirochetes of protists in the termite gut.</title>
        <authorList>
            <person name="Utami Y.D."/>
            <person name="Kuwahara H."/>
            <person name="Igai K."/>
            <person name="Murakami T."/>
            <person name="Sugaya K."/>
            <person name="Morikawa T."/>
            <person name="Nagura Y."/>
            <person name="Yuki M."/>
            <person name="Deevong P."/>
            <person name="Inoue T."/>
            <person name="Kihara K."/>
            <person name="Lo N."/>
            <person name="Yamada A."/>
            <person name="Ohkuma M."/>
            <person name="Hongoh Y."/>
        </authorList>
    </citation>
    <scope>NUCLEOTIDE SEQUENCE [LARGE SCALE GENOMIC DNA]</scope>
    <source>
        <strain evidence="1">NkOx7-01</strain>
    </source>
</reference>
<protein>
    <recommendedName>
        <fullName evidence="3">DUF5678 domain-containing protein</fullName>
    </recommendedName>
</protein>
<dbReference type="AlphaFoldDB" id="A0A388TCF7"/>
<gene>
    <name evidence="1" type="ORF">NO1_1280</name>
</gene>
<name>A0A388TCF7_TERA1</name>
<evidence type="ECO:0000313" key="1">
    <source>
        <dbReference type="EMBL" id="GBR74044.1"/>
    </source>
</evidence>
<comment type="caution">
    <text evidence="1">The sequence shown here is derived from an EMBL/GenBank/DDBJ whole genome shotgun (WGS) entry which is preliminary data.</text>
</comment>
<dbReference type="Proteomes" id="UP000269352">
    <property type="component" value="Unassembled WGS sequence"/>
</dbReference>
<keyword evidence="2" id="KW-1185">Reference proteome</keyword>
<dbReference type="EMBL" id="BGZN01000027">
    <property type="protein sequence ID" value="GBR74044.1"/>
    <property type="molecule type" value="Genomic_DNA"/>
</dbReference>
<accession>A0A388TCF7</accession>
<evidence type="ECO:0008006" key="3">
    <source>
        <dbReference type="Google" id="ProtNLM"/>
    </source>
</evidence>
<proteinExistence type="predicted"/>
<sequence>MCSIALNKVRVIIILVRCKFSIGIIDIKIGVIMDDSNLTSVQLKNFEFFKGQLNEYLQDPLLKHKFVVIHNSKLQGAFDTFENALSDAVFKYPANEFIVQQVISDDETVGFLYSAVA</sequence>
<organism evidence="1 2">
    <name type="scientific">Termititenax aidoneus</name>
    <dbReference type="NCBI Taxonomy" id="2218524"/>
    <lineage>
        <taxon>Bacteria</taxon>
        <taxon>Bacillati</taxon>
        <taxon>Candidatus Margulisiibacteriota</taxon>
        <taxon>Candidatus Termititenacia</taxon>
        <taxon>Candidatus Termititenacales</taxon>
        <taxon>Candidatus Termititenacaceae</taxon>
        <taxon>Candidatus Termititenax</taxon>
    </lineage>
</organism>
<evidence type="ECO:0000313" key="2">
    <source>
        <dbReference type="Proteomes" id="UP000269352"/>
    </source>
</evidence>